<dbReference type="RefSeq" id="WP_179619787.1">
    <property type="nucleotide sequence ID" value="NZ_JACCBW010000002.1"/>
</dbReference>
<feature type="compositionally biased region" description="Basic and acidic residues" evidence="1">
    <location>
        <begin position="160"/>
        <end position="169"/>
    </location>
</feature>
<evidence type="ECO:0000313" key="4">
    <source>
        <dbReference type="Proteomes" id="UP000549911"/>
    </source>
</evidence>
<accession>A0A7Y9H3Z4</accession>
<dbReference type="EMBL" id="JACCBW010000002">
    <property type="protein sequence ID" value="NYE37218.1"/>
    <property type="molecule type" value="Genomic_DNA"/>
</dbReference>
<dbReference type="AlphaFoldDB" id="A0A7Y9H3Z4"/>
<organism evidence="3 4">
    <name type="scientific">Nocardioides cavernae</name>
    <dbReference type="NCBI Taxonomy" id="1921566"/>
    <lineage>
        <taxon>Bacteria</taxon>
        <taxon>Bacillati</taxon>
        <taxon>Actinomycetota</taxon>
        <taxon>Actinomycetes</taxon>
        <taxon>Propionibacteriales</taxon>
        <taxon>Nocardioidaceae</taxon>
        <taxon>Nocardioides</taxon>
    </lineage>
</organism>
<evidence type="ECO:0000256" key="2">
    <source>
        <dbReference type="SAM" id="Phobius"/>
    </source>
</evidence>
<gene>
    <name evidence="3" type="ORF">F4692_002351</name>
</gene>
<proteinExistence type="predicted"/>
<name>A0A7Y9H3Z4_9ACTN</name>
<evidence type="ECO:0008006" key="5">
    <source>
        <dbReference type="Google" id="ProtNLM"/>
    </source>
</evidence>
<keyword evidence="2" id="KW-1133">Transmembrane helix</keyword>
<keyword evidence="4" id="KW-1185">Reference proteome</keyword>
<keyword evidence="2" id="KW-0472">Membrane</keyword>
<reference evidence="3 4" key="1">
    <citation type="submission" date="2020-07" db="EMBL/GenBank/DDBJ databases">
        <authorList>
            <person name="Partida-Martinez L."/>
            <person name="Huntemann M."/>
            <person name="Clum A."/>
            <person name="Wang J."/>
            <person name="Palaniappan K."/>
            <person name="Ritter S."/>
            <person name="Chen I.-M."/>
            <person name="Stamatis D."/>
            <person name="Reddy T."/>
            <person name="O'Malley R."/>
            <person name="Daum C."/>
            <person name="Shapiro N."/>
            <person name="Ivanova N."/>
            <person name="Kyrpides N."/>
            <person name="Woyke T."/>
        </authorList>
    </citation>
    <scope>NUCLEOTIDE SEQUENCE [LARGE SCALE GENOMIC DNA]</scope>
    <source>
        <strain evidence="3 4">AT2.17</strain>
    </source>
</reference>
<evidence type="ECO:0000256" key="1">
    <source>
        <dbReference type="SAM" id="MobiDB-lite"/>
    </source>
</evidence>
<evidence type="ECO:0000313" key="3">
    <source>
        <dbReference type="EMBL" id="NYE37218.1"/>
    </source>
</evidence>
<sequence length="180" mass="19881">MTTDPRRAVEEVEPPRRSLLSLGDVAFAIGIGLVLAFVLAVITPGTRSHLLGGTERRDTTVVSVREAPREGDPDRVVTTYGLRWSDDGEAREATFRRSGPPRRDVGETWSLWVSEDGSSVETSSPRTTWLLLGVGMPVFALVIGALVRWRGRVMSRASRRQADRIEAARSRRAARRRSSA</sequence>
<dbReference type="Proteomes" id="UP000549911">
    <property type="component" value="Unassembled WGS sequence"/>
</dbReference>
<feature type="compositionally biased region" description="Basic residues" evidence="1">
    <location>
        <begin position="170"/>
        <end position="180"/>
    </location>
</feature>
<feature type="transmembrane region" description="Helical" evidence="2">
    <location>
        <begin position="21"/>
        <end position="42"/>
    </location>
</feature>
<reference evidence="3 4" key="2">
    <citation type="submission" date="2020-08" db="EMBL/GenBank/DDBJ databases">
        <title>The Agave Microbiome: Exploring the role of microbial communities in plant adaptations to desert environments.</title>
        <authorList>
            <person name="Partida-Martinez L.P."/>
        </authorList>
    </citation>
    <scope>NUCLEOTIDE SEQUENCE [LARGE SCALE GENOMIC DNA]</scope>
    <source>
        <strain evidence="3 4">AT2.17</strain>
    </source>
</reference>
<keyword evidence="2" id="KW-0812">Transmembrane</keyword>
<feature type="transmembrane region" description="Helical" evidence="2">
    <location>
        <begin position="129"/>
        <end position="149"/>
    </location>
</feature>
<feature type="region of interest" description="Disordered" evidence="1">
    <location>
        <begin position="160"/>
        <end position="180"/>
    </location>
</feature>
<protein>
    <recommendedName>
        <fullName evidence="5">DUF3592 domain-containing protein</fullName>
    </recommendedName>
</protein>
<comment type="caution">
    <text evidence="3">The sequence shown here is derived from an EMBL/GenBank/DDBJ whole genome shotgun (WGS) entry which is preliminary data.</text>
</comment>